<accession>A0A6P7FGI7</accession>
<dbReference type="RefSeq" id="XP_028134012.1">
    <property type="nucleotide sequence ID" value="XM_028278211.1"/>
</dbReference>
<name>A0A6P7FGI7_DIAVI</name>
<organism evidence="2">
    <name type="scientific">Diabrotica virgifera virgifera</name>
    <name type="common">western corn rootworm</name>
    <dbReference type="NCBI Taxonomy" id="50390"/>
    <lineage>
        <taxon>Eukaryota</taxon>
        <taxon>Metazoa</taxon>
        <taxon>Ecdysozoa</taxon>
        <taxon>Arthropoda</taxon>
        <taxon>Hexapoda</taxon>
        <taxon>Insecta</taxon>
        <taxon>Pterygota</taxon>
        <taxon>Neoptera</taxon>
        <taxon>Endopterygota</taxon>
        <taxon>Coleoptera</taxon>
        <taxon>Polyphaga</taxon>
        <taxon>Cucujiformia</taxon>
        <taxon>Chrysomeloidea</taxon>
        <taxon>Chrysomelidae</taxon>
        <taxon>Galerucinae</taxon>
        <taxon>Diabroticina</taxon>
        <taxon>Diabroticites</taxon>
        <taxon>Diabrotica</taxon>
    </lineage>
</organism>
<evidence type="ECO:0000313" key="2">
    <source>
        <dbReference type="RefSeq" id="XP_028134012.1"/>
    </source>
</evidence>
<dbReference type="RefSeq" id="XP_028134011.1">
    <property type="nucleotide sequence ID" value="XM_028278210.1"/>
</dbReference>
<proteinExistence type="predicted"/>
<evidence type="ECO:0000313" key="1">
    <source>
        <dbReference type="RefSeq" id="XP_028134011.1"/>
    </source>
</evidence>
<sequence length="130" mass="14600">MANNSRCGRKLDFSWADVNKIETEGKLKAECKHCKILISSKIERIKAHLQKCAVLTKKRVAERADGDINRMSEIESCSSGGGSSSFFEESASTNVPIKRKRQAGMVKSLNHSLYYILYLRINYVNSINSP</sequence>
<reference evidence="1 2" key="1">
    <citation type="submission" date="2025-04" db="UniProtKB">
        <authorList>
            <consortium name="RefSeq"/>
        </authorList>
    </citation>
    <scope>IDENTIFICATION</scope>
    <source>
        <tissue evidence="1 2">Whole insect</tissue>
    </source>
</reference>
<dbReference type="AlphaFoldDB" id="A0A6P7FGI7"/>
<gene>
    <name evidence="1 2" type="primary">LOC114329185</name>
</gene>
<protein>
    <submittedName>
        <fullName evidence="1 2">Uncharacterized protein LOC114329185 isoform X1</fullName>
    </submittedName>
</protein>